<accession>A0A644Z1U3</accession>
<keyword evidence="1" id="KW-0472">Membrane</keyword>
<comment type="caution">
    <text evidence="2">The sequence shown here is derived from an EMBL/GenBank/DDBJ whole genome shotgun (WGS) entry which is preliminary data.</text>
</comment>
<dbReference type="EMBL" id="VSSQ01006922">
    <property type="protein sequence ID" value="MPM34268.1"/>
    <property type="molecule type" value="Genomic_DNA"/>
</dbReference>
<evidence type="ECO:0000256" key="1">
    <source>
        <dbReference type="SAM" id="Phobius"/>
    </source>
</evidence>
<dbReference type="AlphaFoldDB" id="A0A644Z1U3"/>
<organism evidence="2">
    <name type="scientific">bioreactor metagenome</name>
    <dbReference type="NCBI Taxonomy" id="1076179"/>
    <lineage>
        <taxon>unclassified sequences</taxon>
        <taxon>metagenomes</taxon>
        <taxon>ecological metagenomes</taxon>
    </lineage>
</organism>
<gene>
    <name evidence="2" type="ORF">SDC9_80850</name>
</gene>
<keyword evidence="1" id="KW-0812">Transmembrane</keyword>
<feature type="transmembrane region" description="Helical" evidence="1">
    <location>
        <begin position="20"/>
        <end position="43"/>
    </location>
</feature>
<evidence type="ECO:0000313" key="2">
    <source>
        <dbReference type="EMBL" id="MPM34268.1"/>
    </source>
</evidence>
<protein>
    <submittedName>
        <fullName evidence="2">Uncharacterized protein</fullName>
    </submittedName>
</protein>
<reference evidence="2" key="1">
    <citation type="submission" date="2019-08" db="EMBL/GenBank/DDBJ databases">
        <authorList>
            <person name="Kucharzyk K."/>
            <person name="Murdoch R.W."/>
            <person name="Higgins S."/>
            <person name="Loffler F."/>
        </authorList>
    </citation>
    <scope>NUCLEOTIDE SEQUENCE</scope>
</reference>
<name>A0A644Z1U3_9ZZZZ</name>
<proteinExistence type="predicted"/>
<sequence length="79" mass="8203">MVSAMPAFTATAPPPAEAAAAMAFVLPVVVTEMVLVTPVRFALPPMAETTFAWKYVTAPDTLTATAPPVMASVPVSTWP</sequence>
<keyword evidence="1" id="KW-1133">Transmembrane helix</keyword>